<evidence type="ECO:0000313" key="1">
    <source>
        <dbReference type="EMBL" id="RXJ00618.1"/>
    </source>
</evidence>
<organism evidence="1 2">
    <name type="scientific">Anaerobacillus alkaliphilus</name>
    <dbReference type="NCBI Taxonomy" id="1548597"/>
    <lineage>
        <taxon>Bacteria</taxon>
        <taxon>Bacillati</taxon>
        <taxon>Bacillota</taxon>
        <taxon>Bacilli</taxon>
        <taxon>Bacillales</taxon>
        <taxon>Bacillaceae</taxon>
        <taxon>Anaerobacillus</taxon>
    </lineage>
</organism>
<sequence length="63" mass="7399">MNLDWECPKCSEKHISKINDIEVGDTLTLRCCDCNSYVKFEVIQKKLILVNRENERLKNAVAW</sequence>
<reference evidence="1 2" key="1">
    <citation type="journal article" date="2019" name="Int. J. Syst. Evol. Microbiol.">
        <title>Anaerobacillus alkaliphilus sp. nov., a novel alkaliphilic and moderately halophilic bacterium.</title>
        <authorList>
            <person name="Borsodi A.K."/>
            <person name="Aszalos J.M."/>
            <person name="Bihari P."/>
            <person name="Nagy I."/>
            <person name="Schumann P."/>
            <person name="Sproer C."/>
            <person name="Kovacs A.L."/>
            <person name="Boka K."/>
            <person name="Dobosy P."/>
            <person name="Ovari M."/>
            <person name="Szili-Kovacs T."/>
            <person name="Toth E."/>
        </authorList>
    </citation>
    <scope>NUCLEOTIDE SEQUENCE [LARGE SCALE GENOMIC DNA]</scope>
    <source>
        <strain evidence="1 2">B16-10</strain>
    </source>
</reference>
<proteinExistence type="predicted"/>
<dbReference type="Proteomes" id="UP000290649">
    <property type="component" value="Unassembled WGS sequence"/>
</dbReference>
<dbReference type="OrthoDB" id="244835at2"/>
<name>A0A4Q0VT75_9BACI</name>
<dbReference type="RefSeq" id="WP_129078311.1">
    <property type="nucleotide sequence ID" value="NZ_QOUX01000037.1"/>
</dbReference>
<protein>
    <submittedName>
        <fullName evidence="1">Uncharacterized protein</fullName>
    </submittedName>
</protein>
<comment type="caution">
    <text evidence="1">The sequence shown here is derived from an EMBL/GenBank/DDBJ whole genome shotgun (WGS) entry which is preliminary data.</text>
</comment>
<dbReference type="AlphaFoldDB" id="A0A4Q0VT75"/>
<evidence type="ECO:0000313" key="2">
    <source>
        <dbReference type="Proteomes" id="UP000290649"/>
    </source>
</evidence>
<gene>
    <name evidence="1" type="ORF">DS745_11165</name>
</gene>
<keyword evidence="2" id="KW-1185">Reference proteome</keyword>
<dbReference type="EMBL" id="QOUX01000037">
    <property type="protein sequence ID" value="RXJ00618.1"/>
    <property type="molecule type" value="Genomic_DNA"/>
</dbReference>
<accession>A0A4Q0VT75</accession>